<keyword evidence="5 7" id="KW-1133">Transmembrane helix</keyword>
<evidence type="ECO:0000256" key="4">
    <source>
        <dbReference type="ARBA" id="ARBA00022692"/>
    </source>
</evidence>
<feature type="transmembrane region" description="Helical" evidence="7">
    <location>
        <begin position="499"/>
        <end position="521"/>
    </location>
</feature>
<dbReference type="Gene3D" id="3.10.20.90">
    <property type="entry name" value="Phosphatidylinositol 3-kinase Catalytic Subunit, Chain A, domain 1"/>
    <property type="match status" value="1"/>
</dbReference>
<evidence type="ECO:0000259" key="8">
    <source>
        <dbReference type="Pfam" id="PF19053"/>
    </source>
</evidence>
<dbReference type="EMBL" id="BAABJP010000001">
    <property type="protein sequence ID" value="GAA5146928.1"/>
    <property type="molecule type" value="Genomic_DNA"/>
</dbReference>
<evidence type="ECO:0000256" key="7">
    <source>
        <dbReference type="SAM" id="Phobius"/>
    </source>
</evidence>
<dbReference type="NCBIfam" id="TIGR03920">
    <property type="entry name" value="T7SS_EccD"/>
    <property type="match status" value="1"/>
</dbReference>
<accession>A0ABP9PI14</accession>
<gene>
    <name evidence="9" type="ORF">GCM10023321_07130</name>
</gene>
<feature type="transmembrane region" description="Helical" evidence="7">
    <location>
        <begin position="197"/>
        <end position="218"/>
    </location>
</feature>
<evidence type="ECO:0000313" key="10">
    <source>
        <dbReference type="Proteomes" id="UP001428817"/>
    </source>
</evidence>
<comment type="similarity">
    <text evidence="2">Belongs to the EccD/Snm4 family.</text>
</comment>
<name>A0ABP9PI14_9PSEU</name>
<dbReference type="InterPro" id="IPR006707">
    <property type="entry name" value="T7SS_EccD"/>
</dbReference>
<dbReference type="Pfam" id="PF19053">
    <property type="entry name" value="EccD"/>
    <property type="match status" value="1"/>
</dbReference>
<feature type="transmembrane region" description="Helical" evidence="7">
    <location>
        <begin position="305"/>
        <end position="326"/>
    </location>
</feature>
<evidence type="ECO:0000313" key="9">
    <source>
        <dbReference type="EMBL" id="GAA5146928.1"/>
    </source>
</evidence>
<keyword evidence="4 7" id="KW-0812">Transmembrane</keyword>
<reference evidence="10" key="1">
    <citation type="journal article" date="2019" name="Int. J. Syst. Evol. Microbiol.">
        <title>The Global Catalogue of Microorganisms (GCM) 10K type strain sequencing project: providing services to taxonomists for standard genome sequencing and annotation.</title>
        <authorList>
            <consortium name="The Broad Institute Genomics Platform"/>
            <consortium name="The Broad Institute Genome Sequencing Center for Infectious Disease"/>
            <person name="Wu L."/>
            <person name="Ma J."/>
        </authorList>
    </citation>
    <scope>NUCLEOTIDE SEQUENCE [LARGE SCALE GENOMIC DNA]</scope>
    <source>
        <strain evidence="10">JCM 18303</strain>
    </source>
</reference>
<feature type="transmembrane region" description="Helical" evidence="7">
    <location>
        <begin position="333"/>
        <end position="351"/>
    </location>
</feature>
<evidence type="ECO:0000256" key="2">
    <source>
        <dbReference type="ARBA" id="ARBA00006162"/>
    </source>
</evidence>
<protein>
    <recommendedName>
        <fullName evidence="8">EccD-like transmembrane domain-containing protein</fullName>
    </recommendedName>
</protein>
<feature type="transmembrane region" description="Helical" evidence="7">
    <location>
        <begin position="357"/>
        <end position="375"/>
    </location>
</feature>
<feature type="transmembrane region" description="Helical" evidence="7">
    <location>
        <begin position="447"/>
        <end position="462"/>
    </location>
</feature>
<proteinExistence type="inferred from homology"/>
<feature type="domain" description="EccD-like transmembrane" evidence="8">
    <location>
        <begin position="278"/>
        <end position="562"/>
    </location>
</feature>
<dbReference type="RefSeq" id="WP_185058941.1">
    <property type="nucleotide sequence ID" value="NZ_BAABJP010000001.1"/>
</dbReference>
<dbReference type="InterPro" id="IPR024962">
    <property type="entry name" value="YukD-like"/>
</dbReference>
<keyword evidence="6 7" id="KW-0472">Membrane</keyword>
<feature type="transmembrane region" description="Helical" evidence="7">
    <location>
        <begin position="279"/>
        <end position="299"/>
    </location>
</feature>
<feature type="transmembrane region" description="Helical" evidence="7">
    <location>
        <begin position="533"/>
        <end position="553"/>
    </location>
</feature>
<sequence>MTRPNAGLAGPETQIVQPSPRVEGGQFCRVTVLAPQTRMDLALPTDLTVAELVPMLTELAGEVPGQPNPHTGPLPVPHPDAPASWCLAAAAGAALPPGATLAGLGVLDGDLLRLRRNAEAPPPPVFDDPVDAVAEAVAPANGEPGAWGSAAGAEPEPFAVLPWTERCRRTAGIIAGLLAALGASVLLAGARGLTDPAANPVAAVIGGLAVVGMLAGAMRAAQGRNDTSAAGARGASVAGVRGAAGPVAGAGARGSAGGGSGAAAAGSGADEPDRVAGSVAVALAFAAVPLAAVTGLAALPGTPGAGHLLLASALAAAASATAVALLSTAAPALVATVLAAGLTSFAALLGVFDVASFGGLAAATSAVAVGLLPLLPRVSVRLAGLPPPVIPTSPEDMIAADQQWDFAAPEEIRYQAQLAHTYLAGLVIGASAVAGFGALLAAGTGGWAGPAFASVVVCALMLRSRCYATAAASAAPMAAGLLAGSGLAAGLAVRGPDLARLIGAPGLLVAGAVAFGLVWLAGRRESSPVARRTADVVEAILVVATFPLALAVLDLYSKLRGL</sequence>
<dbReference type="InterPro" id="IPR044049">
    <property type="entry name" value="EccD_transm"/>
</dbReference>
<dbReference type="Pfam" id="PF08817">
    <property type="entry name" value="YukD"/>
    <property type="match status" value="1"/>
</dbReference>
<feature type="transmembrane region" description="Helical" evidence="7">
    <location>
        <begin position="474"/>
        <end position="493"/>
    </location>
</feature>
<evidence type="ECO:0000256" key="1">
    <source>
        <dbReference type="ARBA" id="ARBA00004651"/>
    </source>
</evidence>
<comment type="caution">
    <text evidence="9">The sequence shown here is derived from an EMBL/GenBank/DDBJ whole genome shotgun (WGS) entry which is preliminary data.</text>
</comment>
<organism evidence="9 10">
    <name type="scientific">Pseudonocardia eucalypti</name>
    <dbReference type="NCBI Taxonomy" id="648755"/>
    <lineage>
        <taxon>Bacteria</taxon>
        <taxon>Bacillati</taxon>
        <taxon>Actinomycetota</taxon>
        <taxon>Actinomycetes</taxon>
        <taxon>Pseudonocardiales</taxon>
        <taxon>Pseudonocardiaceae</taxon>
        <taxon>Pseudonocardia</taxon>
    </lineage>
</organism>
<feature type="transmembrane region" description="Helical" evidence="7">
    <location>
        <begin position="171"/>
        <end position="191"/>
    </location>
</feature>
<comment type="subcellular location">
    <subcellularLocation>
        <location evidence="1">Cell membrane</location>
        <topology evidence="1">Multi-pass membrane protein</topology>
    </subcellularLocation>
</comment>
<keyword evidence="3" id="KW-1003">Cell membrane</keyword>
<evidence type="ECO:0000256" key="5">
    <source>
        <dbReference type="ARBA" id="ARBA00022989"/>
    </source>
</evidence>
<feature type="transmembrane region" description="Helical" evidence="7">
    <location>
        <begin position="422"/>
        <end position="441"/>
    </location>
</feature>
<evidence type="ECO:0000256" key="6">
    <source>
        <dbReference type="ARBA" id="ARBA00023136"/>
    </source>
</evidence>
<dbReference type="Proteomes" id="UP001428817">
    <property type="component" value="Unassembled WGS sequence"/>
</dbReference>
<keyword evidence="10" id="KW-1185">Reference proteome</keyword>
<evidence type="ECO:0000256" key="3">
    <source>
        <dbReference type="ARBA" id="ARBA00022475"/>
    </source>
</evidence>